<dbReference type="WBParaSite" id="jg2578">
    <property type="protein sequence ID" value="jg2578"/>
    <property type="gene ID" value="jg2578"/>
</dbReference>
<name>A0A915E1S3_9BILA</name>
<keyword evidence="1" id="KW-1185">Reference proteome</keyword>
<evidence type="ECO:0000313" key="2">
    <source>
        <dbReference type="WBParaSite" id="jg2578"/>
    </source>
</evidence>
<protein>
    <submittedName>
        <fullName evidence="2">Uncharacterized protein</fullName>
    </submittedName>
</protein>
<accession>A0A915E1S3</accession>
<reference evidence="2" key="1">
    <citation type="submission" date="2022-11" db="UniProtKB">
        <authorList>
            <consortium name="WormBaseParasite"/>
        </authorList>
    </citation>
    <scope>IDENTIFICATION</scope>
</reference>
<evidence type="ECO:0000313" key="1">
    <source>
        <dbReference type="Proteomes" id="UP000887574"/>
    </source>
</evidence>
<proteinExistence type="predicted"/>
<organism evidence="1 2">
    <name type="scientific">Ditylenchus dipsaci</name>
    <dbReference type="NCBI Taxonomy" id="166011"/>
    <lineage>
        <taxon>Eukaryota</taxon>
        <taxon>Metazoa</taxon>
        <taxon>Ecdysozoa</taxon>
        <taxon>Nematoda</taxon>
        <taxon>Chromadorea</taxon>
        <taxon>Rhabditida</taxon>
        <taxon>Tylenchina</taxon>
        <taxon>Tylenchomorpha</taxon>
        <taxon>Sphaerularioidea</taxon>
        <taxon>Anguinidae</taxon>
        <taxon>Anguininae</taxon>
        <taxon>Ditylenchus</taxon>
    </lineage>
</organism>
<sequence>MVSTKVPNSVRLKVSLCDIQEGNKQGMLLIGNDERVRKKRRDGAAKMQNKNKDLLLCCSVYILQQDEIRGESLTTPFSSSTTNVEMDAATAAGMETPTKTRAQAGGELPSLTTFLLDFWPFFLAGKPTCFYLLPFGSGWVSWVTYEDIRALFRS</sequence>
<dbReference type="AlphaFoldDB" id="A0A915E1S3"/>
<dbReference type="Proteomes" id="UP000887574">
    <property type="component" value="Unplaced"/>
</dbReference>